<protein>
    <submittedName>
        <fullName evidence="1">Uncharacterized protein</fullName>
    </submittedName>
</protein>
<dbReference type="AlphaFoldDB" id="A0A2R6X5N3"/>
<sequence>MEEERGLRGVKQTRATRGLAPVARGRTVVTRSTGTRRSVCGGSERLGLGLVRTAGSGRSAPSALVSWSEGRGATRQSSPIGSSAFASRADYYYTTLWRPPVSNSGARSGPSTARSKTDGRTIVRSVDHSLSSSSVAPFVHRSIRTIAFLTRCRRLSCASERVFSPTVPPLCRARSLARGQGDETSRGAGAGGGGGLSLAWLVGAIFVELGRRSNEAFRCAPRACFSRRKGAARWLERRLFFPHTLWKVGDE</sequence>
<organism evidence="1 2">
    <name type="scientific">Marchantia polymorpha</name>
    <name type="common">Common liverwort</name>
    <name type="synonym">Marchantia aquatica</name>
    <dbReference type="NCBI Taxonomy" id="3197"/>
    <lineage>
        <taxon>Eukaryota</taxon>
        <taxon>Viridiplantae</taxon>
        <taxon>Streptophyta</taxon>
        <taxon>Embryophyta</taxon>
        <taxon>Marchantiophyta</taxon>
        <taxon>Marchantiopsida</taxon>
        <taxon>Marchantiidae</taxon>
        <taxon>Marchantiales</taxon>
        <taxon>Marchantiaceae</taxon>
        <taxon>Marchantia</taxon>
    </lineage>
</organism>
<evidence type="ECO:0000313" key="1">
    <source>
        <dbReference type="EMBL" id="PTQ41414.1"/>
    </source>
</evidence>
<dbReference type="Gramene" id="Mp6g04960.1">
    <property type="protein sequence ID" value="Mp6g04960.1.cds1"/>
    <property type="gene ID" value="Mp6g04960"/>
</dbReference>
<reference evidence="2" key="1">
    <citation type="journal article" date="2017" name="Cell">
        <title>Insights into land plant evolution garnered from the Marchantia polymorpha genome.</title>
        <authorList>
            <person name="Bowman J.L."/>
            <person name="Kohchi T."/>
            <person name="Yamato K.T."/>
            <person name="Jenkins J."/>
            <person name="Shu S."/>
            <person name="Ishizaki K."/>
            <person name="Yamaoka S."/>
            <person name="Nishihama R."/>
            <person name="Nakamura Y."/>
            <person name="Berger F."/>
            <person name="Adam C."/>
            <person name="Aki S.S."/>
            <person name="Althoff F."/>
            <person name="Araki T."/>
            <person name="Arteaga-Vazquez M.A."/>
            <person name="Balasubrmanian S."/>
            <person name="Barry K."/>
            <person name="Bauer D."/>
            <person name="Boehm C.R."/>
            <person name="Briginshaw L."/>
            <person name="Caballero-Perez J."/>
            <person name="Catarino B."/>
            <person name="Chen F."/>
            <person name="Chiyoda S."/>
            <person name="Chovatia M."/>
            <person name="Davies K.M."/>
            <person name="Delmans M."/>
            <person name="Demura T."/>
            <person name="Dierschke T."/>
            <person name="Dolan L."/>
            <person name="Dorantes-Acosta A.E."/>
            <person name="Eklund D.M."/>
            <person name="Florent S.N."/>
            <person name="Flores-Sandoval E."/>
            <person name="Fujiyama A."/>
            <person name="Fukuzawa H."/>
            <person name="Galik B."/>
            <person name="Grimanelli D."/>
            <person name="Grimwood J."/>
            <person name="Grossniklaus U."/>
            <person name="Hamada T."/>
            <person name="Haseloff J."/>
            <person name="Hetherington A.J."/>
            <person name="Higo A."/>
            <person name="Hirakawa Y."/>
            <person name="Hundley H.N."/>
            <person name="Ikeda Y."/>
            <person name="Inoue K."/>
            <person name="Inoue S.I."/>
            <person name="Ishida S."/>
            <person name="Jia Q."/>
            <person name="Kakita M."/>
            <person name="Kanazawa T."/>
            <person name="Kawai Y."/>
            <person name="Kawashima T."/>
            <person name="Kennedy M."/>
            <person name="Kinose K."/>
            <person name="Kinoshita T."/>
            <person name="Kohara Y."/>
            <person name="Koide E."/>
            <person name="Komatsu K."/>
            <person name="Kopischke S."/>
            <person name="Kubo M."/>
            <person name="Kyozuka J."/>
            <person name="Lagercrantz U."/>
            <person name="Lin S.S."/>
            <person name="Lindquist E."/>
            <person name="Lipzen A.M."/>
            <person name="Lu C.W."/>
            <person name="De Luna E."/>
            <person name="Martienssen R.A."/>
            <person name="Minamino N."/>
            <person name="Mizutani M."/>
            <person name="Mizutani M."/>
            <person name="Mochizuki N."/>
            <person name="Monte I."/>
            <person name="Mosher R."/>
            <person name="Nagasaki H."/>
            <person name="Nakagami H."/>
            <person name="Naramoto S."/>
            <person name="Nishitani K."/>
            <person name="Ohtani M."/>
            <person name="Okamoto T."/>
            <person name="Okumura M."/>
            <person name="Phillips J."/>
            <person name="Pollak B."/>
            <person name="Reinders A."/>
            <person name="Rovekamp M."/>
            <person name="Sano R."/>
            <person name="Sawa S."/>
            <person name="Schmid M.W."/>
            <person name="Shirakawa M."/>
            <person name="Solano R."/>
            <person name="Spunde A."/>
            <person name="Suetsugu N."/>
            <person name="Sugano S."/>
            <person name="Sugiyama A."/>
            <person name="Sun R."/>
            <person name="Suzuki Y."/>
            <person name="Takenaka M."/>
            <person name="Takezawa D."/>
            <person name="Tomogane H."/>
            <person name="Tsuzuki M."/>
            <person name="Ueda T."/>
            <person name="Umeda M."/>
            <person name="Ward J.M."/>
            <person name="Watanabe Y."/>
            <person name="Yazaki K."/>
            <person name="Yokoyama R."/>
            <person name="Yoshitake Y."/>
            <person name="Yotsui I."/>
            <person name="Zachgo S."/>
            <person name="Schmutz J."/>
        </authorList>
    </citation>
    <scope>NUCLEOTIDE SEQUENCE [LARGE SCALE GENOMIC DNA]</scope>
    <source>
        <strain evidence="2">Tak-1</strain>
    </source>
</reference>
<evidence type="ECO:0000313" key="2">
    <source>
        <dbReference type="Proteomes" id="UP000244005"/>
    </source>
</evidence>
<keyword evidence="2" id="KW-1185">Reference proteome</keyword>
<dbReference type="Proteomes" id="UP000244005">
    <property type="component" value="Unassembled WGS sequence"/>
</dbReference>
<accession>A0A2R6X5N3</accession>
<gene>
    <name evidence="1" type="ORF">MARPO_0034s0022</name>
</gene>
<dbReference type="EMBL" id="KZ772706">
    <property type="protein sequence ID" value="PTQ41414.1"/>
    <property type="molecule type" value="Genomic_DNA"/>
</dbReference>
<proteinExistence type="predicted"/>
<name>A0A2R6X5N3_MARPO</name>